<feature type="domain" description="ABC1 atypical kinase-like" evidence="1">
    <location>
        <begin position="1"/>
        <end position="99"/>
    </location>
</feature>
<dbReference type="AlphaFoldDB" id="A0A8B7PG22"/>
<feature type="non-terminal residue" evidence="3">
    <location>
        <position position="1"/>
    </location>
</feature>
<protein>
    <submittedName>
        <fullName evidence="3">Atypical kinase COQ8B, mitochondrial-like</fullName>
    </submittedName>
</protein>
<dbReference type="GeneID" id="108680013"/>
<dbReference type="InterPro" id="IPR051409">
    <property type="entry name" value="Atypical_kinase_ADCK"/>
</dbReference>
<dbReference type="PANTHER" id="PTHR43851">
    <property type="match status" value="1"/>
</dbReference>
<dbReference type="PANTHER" id="PTHR43851:SF3">
    <property type="entry name" value="COENZYME Q8"/>
    <property type="match status" value="1"/>
</dbReference>
<sequence length="164" mass="18767">ILTTELIEGVAVDKCVDMDQHTRDRICAALLELTIRELFQFGFMQTDPNWANFFYNERTQQIALVDFGACREYNKDFVDLYIEIIHGAATGDRAKVLKYSQDIGFLTGHEAKVMMEAHVDAVMILGEAFRHDAPFAFSEQNTTRRIQALVPTLLQHRMCPPPEE</sequence>
<dbReference type="Pfam" id="PF03109">
    <property type="entry name" value="ABC1"/>
    <property type="match status" value="1"/>
</dbReference>
<dbReference type="InterPro" id="IPR004147">
    <property type="entry name" value="ABC1_dom"/>
</dbReference>
<reference evidence="3" key="1">
    <citation type="submission" date="2025-08" db="UniProtKB">
        <authorList>
            <consortium name="RefSeq"/>
        </authorList>
    </citation>
    <scope>IDENTIFICATION</scope>
    <source>
        <tissue evidence="3">Whole organism</tissue>
    </source>
</reference>
<dbReference type="KEGG" id="hazt:108680013"/>
<dbReference type="OMA" id="VMMEAHV"/>
<evidence type="ECO:0000259" key="1">
    <source>
        <dbReference type="Pfam" id="PF03109"/>
    </source>
</evidence>
<proteinExistence type="predicted"/>
<evidence type="ECO:0000313" key="2">
    <source>
        <dbReference type="Proteomes" id="UP000694843"/>
    </source>
</evidence>
<feature type="non-terminal residue" evidence="3">
    <location>
        <position position="164"/>
    </location>
</feature>
<keyword evidence="2" id="KW-1185">Reference proteome</keyword>
<accession>A0A8B7PG22</accession>
<gene>
    <name evidence="3" type="primary">LOC108680013</name>
</gene>
<dbReference type="GO" id="GO:0006744">
    <property type="term" value="P:ubiquinone biosynthetic process"/>
    <property type="evidence" value="ECO:0007669"/>
    <property type="project" value="TreeGrafter"/>
</dbReference>
<name>A0A8B7PG22_HYAAZ</name>
<dbReference type="RefSeq" id="XP_018024256.1">
    <property type="nucleotide sequence ID" value="XM_018168767.1"/>
</dbReference>
<organism evidence="2 3">
    <name type="scientific">Hyalella azteca</name>
    <name type="common">Amphipod</name>
    <dbReference type="NCBI Taxonomy" id="294128"/>
    <lineage>
        <taxon>Eukaryota</taxon>
        <taxon>Metazoa</taxon>
        <taxon>Ecdysozoa</taxon>
        <taxon>Arthropoda</taxon>
        <taxon>Crustacea</taxon>
        <taxon>Multicrustacea</taxon>
        <taxon>Malacostraca</taxon>
        <taxon>Eumalacostraca</taxon>
        <taxon>Peracarida</taxon>
        <taxon>Amphipoda</taxon>
        <taxon>Senticaudata</taxon>
        <taxon>Talitrida</taxon>
        <taxon>Talitroidea</taxon>
        <taxon>Hyalellidae</taxon>
        <taxon>Hyalella</taxon>
    </lineage>
</organism>
<dbReference type="CTD" id="32239"/>
<dbReference type="Proteomes" id="UP000694843">
    <property type="component" value="Unplaced"/>
</dbReference>
<dbReference type="OrthoDB" id="201153at2759"/>
<evidence type="ECO:0000313" key="3">
    <source>
        <dbReference type="RefSeq" id="XP_018024256.1"/>
    </source>
</evidence>